<reference evidence="1" key="1">
    <citation type="submission" date="2023-10" db="EMBL/GenBank/DDBJ databases">
        <title>Whole genome sequencing of actinobacterial strain Amycolatopsis sp. (BCA-696) identifies the underlying plant growth-promoting genes.</title>
        <authorList>
            <person name="Gandham P."/>
            <person name="Vadla N."/>
            <person name="Saji A."/>
            <person name="Srinivas V."/>
            <person name="Ruperao P."/>
            <person name="Selvanayagam S."/>
            <person name="Saxena R.K."/>
            <person name="Rathore A."/>
            <person name="Gopalakrishnan S."/>
            <person name="Thakur V."/>
        </authorList>
    </citation>
    <scope>NUCLEOTIDE SEQUENCE</scope>
    <source>
        <strain evidence="1">BCA-696</strain>
    </source>
</reference>
<dbReference type="EMBL" id="CP150484">
    <property type="protein sequence ID" value="WYW14789.1"/>
    <property type="molecule type" value="Genomic_DNA"/>
</dbReference>
<proteinExistence type="predicted"/>
<accession>A0ACD5B6A3</accession>
<sequence>MAGTGPPYEHRQAAATIATILAMSTAFGAAVAGLLVNFGGHVCEVAVAA</sequence>
<keyword evidence="2" id="KW-1185">Reference proteome</keyword>
<name>A0ACD5B6A3_9PSEU</name>
<dbReference type="Proteomes" id="UP001456344">
    <property type="component" value="Chromosome"/>
</dbReference>
<gene>
    <name evidence="1" type="ORF">LCL61_04410</name>
</gene>
<protein>
    <submittedName>
        <fullName evidence="1">Uncharacterized protein</fullName>
    </submittedName>
</protein>
<evidence type="ECO:0000313" key="2">
    <source>
        <dbReference type="Proteomes" id="UP001456344"/>
    </source>
</evidence>
<evidence type="ECO:0000313" key="1">
    <source>
        <dbReference type="EMBL" id="WYW14789.1"/>
    </source>
</evidence>
<organism evidence="1 2">
    <name type="scientific">Amycolatopsis coloradensis</name>
    <dbReference type="NCBI Taxonomy" id="76021"/>
    <lineage>
        <taxon>Bacteria</taxon>
        <taxon>Bacillati</taxon>
        <taxon>Actinomycetota</taxon>
        <taxon>Actinomycetes</taxon>
        <taxon>Pseudonocardiales</taxon>
        <taxon>Pseudonocardiaceae</taxon>
        <taxon>Amycolatopsis</taxon>
    </lineage>
</organism>